<dbReference type="AlphaFoldDB" id="A0AAD9FLE2"/>
<organism evidence="5 6">
    <name type="scientific">Papiliotrema laurentii</name>
    <name type="common">Cryptococcus laurentii</name>
    <dbReference type="NCBI Taxonomy" id="5418"/>
    <lineage>
        <taxon>Eukaryota</taxon>
        <taxon>Fungi</taxon>
        <taxon>Dikarya</taxon>
        <taxon>Basidiomycota</taxon>
        <taxon>Agaricomycotina</taxon>
        <taxon>Tremellomycetes</taxon>
        <taxon>Tremellales</taxon>
        <taxon>Rhynchogastremaceae</taxon>
        <taxon>Papiliotrema</taxon>
    </lineage>
</organism>
<evidence type="ECO:0000256" key="4">
    <source>
        <dbReference type="SAM" id="Phobius"/>
    </source>
</evidence>
<feature type="transmembrane region" description="Helical" evidence="4">
    <location>
        <begin position="99"/>
        <end position="122"/>
    </location>
</feature>
<proteinExistence type="predicted"/>
<reference evidence="5" key="1">
    <citation type="submission" date="2023-02" db="EMBL/GenBank/DDBJ databases">
        <title>Identification and recombinant expression of a fungal hydrolase from Papiliotrema laurentii that hydrolyzes apple cutin and clears colloidal polyester polyurethane.</title>
        <authorList>
            <consortium name="DOE Joint Genome Institute"/>
            <person name="Roman V.A."/>
            <person name="Bojanowski C."/>
            <person name="Crable B.R."/>
            <person name="Wagner D.N."/>
            <person name="Hung C.S."/>
            <person name="Nadeau L.J."/>
            <person name="Schratz L."/>
            <person name="Haridas S."/>
            <person name="Pangilinan J."/>
            <person name="Lipzen A."/>
            <person name="Na H."/>
            <person name="Yan M."/>
            <person name="Ng V."/>
            <person name="Grigoriev I.V."/>
            <person name="Spatafora J.W."/>
            <person name="Barlow D."/>
            <person name="Biffinger J."/>
            <person name="Kelley-Loughnane N."/>
            <person name="Varaljay V.A."/>
            <person name="Crookes-Goodson W.J."/>
        </authorList>
    </citation>
    <scope>NUCLEOTIDE SEQUENCE</scope>
    <source>
        <strain evidence="5">5307AH</strain>
    </source>
</reference>
<keyword evidence="4" id="KW-0812">Transmembrane</keyword>
<dbReference type="EMBL" id="JAODAN010000006">
    <property type="protein sequence ID" value="KAK1923590.1"/>
    <property type="molecule type" value="Genomic_DNA"/>
</dbReference>
<keyword evidence="6" id="KW-1185">Reference proteome</keyword>
<evidence type="ECO:0000256" key="1">
    <source>
        <dbReference type="ARBA" id="ARBA00004370"/>
    </source>
</evidence>
<evidence type="ECO:0000256" key="3">
    <source>
        <dbReference type="SAM" id="MobiDB-lite"/>
    </source>
</evidence>
<comment type="subcellular location">
    <subcellularLocation>
        <location evidence="1">Membrane</location>
    </subcellularLocation>
</comment>
<dbReference type="Proteomes" id="UP001182556">
    <property type="component" value="Unassembled WGS sequence"/>
</dbReference>
<evidence type="ECO:0008006" key="7">
    <source>
        <dbReference type="Google" id="ProtNLM"/>
    </source>
</evidence>
<accession>A0AAD9FLE2</accession>
<dbReference type="SUPFAM" id="SSF117070">
    <property type="entry name" value="LEA14-like"/>
    <property type="match status" value="1"/>
</dbReference>
<keyword evidence="2 4" id="KW-0472">Membrane</keyword>
<evidence type="ECO:0000256" key="2">
    <source>
        <dbReference type="ARBA" id="ARBA00023136"/>
    </source>
</evidence>
<sequence length="277" mass="30208">MSHNAYPDPYSENPYGQAPPHGYDQHSYQTNPSVEKIEDEYPQNTERAQPGRSGLRNQTKSWAEMGPPPRSTGILRMWRKDERGRQWTRGGGFRSSLRMICCCVTVTLIIVISVILAVLLYIRPPRVTLNNVQVGSNPVSITGSGLSVSFSVGISVSNPNWFNVDFSKITAKASYPGVNGDLGGGTLYNVNFKGHTASTFDFPFTFNYTTAADPNKVILNDLMSKCGGTTAQDITINYDLDLDLKILGVSIDPKLSSSATFTCPIDASDLQGIVGNN</sequence>
<dbReference type="InterPro" id="IPR044839">
    <property type="entry name" value="NDR1-like"/>
</dbReference>
<evidence type="ECO:0000313" key="6">
    <source>
        <dbReference type="Proteomes" id="UP001182556"/>
    </source>
</evidence>
<evidence type="ECO:0000313" key="5">
    <source>
        <dbReference type="EMBL" id="KAK1923590.1"/>
    </source>
</evidence>
<name>A0AAD9FLE2_PAPLA</name>
<gene>
    <name evidence="5" type="ORF">DB88DRAFT_491717</name>
</gene>
<dbReference type="GO" id="GO:0016020">
    <property type="term" value="C:membrane"/>
    <property type="evidence" value="ECO:0007669"/>
    <property type="project" value="UniProtKB-SubCell"/>
</dbReference>
<keyword evidence="4" id="KW-1133">Transmembrane helix</keyword>
<dbReference type="PANTHER" id="PTHR31234:SF2">
    <property type="entry name" value="OS05G0199100 PROTEIN"/>
    <property type="match status" value="1"/>
</dbReference>
<dbReference type="PANTHER" id="PTHR31234">
    <property type="entry name" value="LATE EMBRYOGENESIS ABUNDANT (LEA) HYDROXYPROLINE-RICH GLYCOPROTEIN FAMILY"/>
    <property type="match status" value="1"/>
</dbReference>
<dbReference type="GO" id="GO:0098542">
    <property type="term" value="P:defense response to other organism"/>
    <property type="evidence" value="ECO:0007669"/>
    <property type="project" value="InterPro"/>
</dbReference>
<protein>
    <recommendedName>
        <fullName evidence="7">Late embryogenesis abundant protein LEA-2 subgroup domain-containing protein</fullName>
    </recommendedName>
</protein>
<feature type="region of interest" description="Disordered" evidence="3">
    <location>
        <begin position="1"/>
        <end position="74"/>
    </location>
</feature>
<dbReference type="Gene3D" id="2.60.40.1820">
    <property type="match status" value="1"/>
</dbReference>
<comment type="caution">
    <text evidence="5">The sequence shown here is derived from an EMBL/GenBank/DDBJ whole genome shotgun (WGS) entry which is preliminary data.</text>
</comment>